<comment type="caution">
    <text evidence="1">The sequence shown here is derived from an EMBL/GenBank/DDBJ whole genome shotgun (WGS) entry which is preliminary data.</text>
</comment>
<dbReference type="AlphaFoldDB" id="A0A9D1DB99"/>
<reference evidence="1" key="1">
    <citation type="submission" date="2020-10" db="EMBL/GenBank/DDBJ databases">
        <authorList>
            <person name="Gilroy R."/>
        </authorList>
    </citation>
    <scope>NUCLEOTIDE SEQUENCE</scope>
    <source>
        <strain evidence="1">ChiW25-3613</strain>
    </source>
</reference>
<dbReference type="EMBL" id="DVHB01000082">
    <property type="protein sequence ID" value="HIR39691.1"/>
    <property type="molecule type" value="Genomic_DNA"/>
</dbReference>
<reference evidence="1" key="2">
    <citation type="journal article" date="2021" name="PeerJ">
        <title>Extensive microbial diversity within the chicken gut microbiome revealed by metagenomics and culture.</title>
        <authorList>
            <person name="Gilroy R."/>
            <person name="Ravi A."/>
            <person name="Getino M."/>
            <person name="Pursley I."/>
            <person name="Horton D.L."/>
            <person name="Alikhan N.F."/>
            <person name="Baker D."/>
            <person name="Gharbi K."/>
            <person name="Hall N."/>
            <person name="Watson M."/>
            <person name="Adriaenssens E.M."/>
            <person name="Foster-Nyarko E."/>
            <person name="Jarju S."/>
            <person name="Secka A."/>
            <person name="Antonio M."/>
            <person name="Oren A."/>
            <person name="Chaudhuri R.R."/>
            <person name="La Ragione R."/>
            <person name="Hildebrand F."/>
            <person name="Pallen M.J."/>
        </authorList>
    </citation>
    <scope>NUCLEOTIDE SEQUENCE</scope>
    <source>
        <strain evidence="1">ChiW25-3613</strain>
    </source>
</reference>
<gene>
    <name evidence="1" type="ORF">IAB90_04830</name>
</gene>
<organism evidence="1 2">
    <name type="scientific">Candidatus Coproplasma stercoripullorum</name>
    <dbReference type="NCBI Taxonomy" id="2840751"/>
    <lineage>
        <taxon>Bacteria</taxon>
        <taxon>Bacillati</taxon>
        <taxon>Bacillota</taxon>
        <taxon>Clostridia</taxon>
        <taxon>Eubacteriales</taxon>
        <taxon>Candidatus Coproplasma</taxon>
    </lineage>
</organism>
<dbReference type="Pfam" id="PF20648">
    <property type="entry name" value="DUF6809"/>
    <property type="match status" value="1"/>
</dbReference>
<evidence type="ECO:0000313" key="2">
    <source>
        <dbReference type="Proteomes" id="UP000824179"/>
    </source>
</evidence>
<protein>
    <submittedName>
        <fullName evidence="1">Uncharacterized protein</fullName>
    </submittedName>
</protein>
<dbReference type="Proteomes" id="UP000824179">
    <property type="component" value="Unassembled WGS sequence"/>
</dbReference>
<name>A0A9D1DB99_9FIRM</name>
<proteinExistence type="predicted"/>
<dbReference type="InterPro" id="IPR049215">
    <property type="entry name" value="DUF6809"/>
</dbReference>
<sequence length="86" mass="9845">MEDTILGRICNWAAQEGFFKMSEEQRSLLNDIDKLYLYFSEKLEGEDAEKFEKLCSSFGGVTAEEAESYFKMGFRLAFSLVAESFA</sequence>
<evidence type="ECO:0000313" key="1">
    <source>
        <dbReference type="EMBL" id="HIR39691.1"/>
    </source>
</evidence>
<accession>A0A9D1DB99</accession>